<evidence type="ECO:0000256" key="1">
    <source>
        <dbReference type="ARBA" id="ARBA00005771"/>
    </source>
</evidence>
<evidence type="ECO:0000259" key="4">
    <source>
        <dbReference type="Pfam" id="PF00685"/>
    </source>
</evidence>
<comment type="caution">
    <text evidence="5">The sequence shown here is derived from an EMBL/GenBank/DDBJ whole genome shotgun (WGS) entry which is preliminary data.</text>
</comment>
<evidence type="ECO:0000256" key="3">
    <source>
        <dbReference type="RuleBase" id="RU361155"/>
    </source>
</evidence>
<dbReference type="EC" id="2.8.2.-" evidence="3"/>
<dbReference type="InterPro" id="IPR027417">
    <property type="entry name" value="P-loop_NTPase"/>
</dbReference>
<dbReference type="EMBL" id="JASCZI010060524">
    <property type="protein sequence ID" value="MED6133409.1"/>
    <property type="molecule type" value="Genomic_DNA"/>
</dbReference>
<dbReference type="SUPFAM" id="SSF52540">
    <property type="entry name" value="P-loop containing nucleoside triphosphate hydrolases"/>
    <property type="match status" value="1"/>
</dbReference>
<dbReference type="PANTHER" id="PTHR11783">
    <property type="entry name" value="SULFOTRANSFERASE SULT"/>
    <property type="match status" value="1"/>
</dbReference>
<evidence type="ECO:0000313" key="6">
    <source>
        <dbReference type="Proteomes" id="UP001341840"/>
    </source>
</evidence>
<dbReference type="Proteomes" id="UP001341840">
    <property type="component" value="Unassembled WGS sequence"/>
</dbReference>
<comment type="similarity">
    <text evidence="1 3">Belongs to the sulfotransferase 1 family.</text>
</comment>
<sequence>MAIDKLKNVNKQVEEEEKEEDYLLSKEWKELVRSLPKEQGWLSRNIYKYQGFWYDTKHLQGVLSLQKHFKAKEKDIILVTTPKSGSTWIKALAFALLNRHKYPNAQENHPLLTNNPHFLVPFLELSLYSNKDVVTNLDSILSPRLFSTHLSFAFLPESVKNSDCKIVYLCRDPKDVFVSLWHFTNKLRSETSEIRPIDESLEQFCRGVSPFGPFWEHALGYHKESLKNSRKVLILTFEQMKLHPTLVLKELAKFIGCPFFEEEFSKGLVDDILNLCSFNNLRNLEVNKNGKLPDGADAKVFFRRGEIGDWKNYLTPEMIEELNTIIENTLAKHGLRF</sequence>
<reference evidence="5 6" key="1">
    <citation type="journal article" date="2023" name="Plants (Basel)">
        <title>Bridging the Gap: Combining Genomics and Transcriptomics Approaches to Understand Stylosanthes scabra, an Orphan Legume from the Brazilian Caatinga.</title>
        <authorList>
            <person name="Ferreira-Neto J.R.C."/>
            <person name="da Silva M.D."/>
            <person name="Binneck E."/>
            <person name="de Melo N.F."/>
            <person name="da Silva R.H."/>
            <person name="de Melo A.L.T.M."/>
            <person name="Pandolfi V."/>
            <person name="Bustamante F.O."/>
            <person name="Brasileiro-Vidal A.C."/>
            <person name="Benko-Iseppon A.M."/>
        </authorList>
    </citation>
    <scope>NUCLEOTIDE SEQUENCE [LARGE SCALE GENOMIC DNA]</scope>
    <source>
        <tissue evidence="5">Leaves</tissue>
    </source>
</reference>
<dbReference type="InterPro" id="IPR000863">
    <property type="entry name" value="Sulfotransferase_dom"/>
</dbReference>
<keyword evidence="2 3" id="KW-0808">Transferase</keyword>
<organism evidence="5 6">
    <name type="scientific">Stylosanthes scabra</name>
    <dbReference type="NCBI Taxonomy" id="79078"/>
    <lineage>
        <taxon>Eukaryota</taxon>
        <taxon>Viridiplantae</taxon>
        <taxon>Streptophyta</taxon>
        <taxon>Embryophyta</taxon>
        <taxon>Tracheophyta</taxon>
        <taxon>Spermatophyta</taxon>
        <taxon>Magnoliopsida</taxon>
        <taxon>eudicotyledons</taxon>
        <taxon>Gunneridae</taxon>
        <taxon>Pentapetalae</taxon>
        <taxon>rosids</taxon>
        <taxon>fabids</taxon>
        <taxon>Fabales</taxon>
        <taxon>Fabaceae</taxon>
        <taxon>Papilionoideae</taxon>
        <taxon>50 kb inversion clade</taxon>
        <taxon>dalbergioids sensu lato</taxon>
        <taxon>Dalbergieae</taxon>
        <taxon>Pterocarpus clade</taxon>
        <taxon>Stylosanthes</taxon>
    </lineage>
</organism>
<evidence type="ECO:0000313" key="5">
    <source>
        <dbReference type="EMBL" id="MED6133409.1"/>
    </source>
</evidence>
<dbReference type="Pfam" id="PF00685">
    <property type="entry name" value="Sulfotransfer_1"/>
    <property type="match status" value="1"/>
</dbReference>
<accession>A0ABU6SB24</accession>
<name>A0ABU6SB24_9FABA</name>
<evidence type="ECO:0000256" key="2">
    <source>
        <dbReference type="ARBA" id="ARBA00022679"/>
    </source>
</evidence>
<feature type="domain" description="Sulfotransferase" evidence="4">
    <location>
        <begin position="74"/>
        <end position="332"/>
    </location>
</feature>
<protein>
    <recommendedName>
        <fullName evidence="3">Sulfotransferase</fullName>
        <ecNumber evidence="3">2.8.2.-</ecNumber>
    </recommendedName>
</protein>
<proteinExistence type="inferred from homology"/>
<dbReference type="Gene3D" id="3.40.50.300">
    <property type="entry name" value="P-loop containing nucleotide triphosphate hydrolases"/>
    <property type="match status" value="1"/>
</dbReference>
<gene>
    <name evidence="5" type="ORF">PIB30_027948</name>
</gene>
<keyword evidence="6" id="KW-1185">Reference proteome</keyword>